<proteinExistence type="predicted"/>
<name>A0A1I7XFE4_HETBA</name>
<evidence type="ECO:0000313" key="1">
    <source>
        <dbReference type="Proteomes" id="UP000095283"/>
    </source>
</evidence>
<accession>A0A1I7XFE4</accession>
<sequence length="106" mass="12168">MASYCLLNDAEKRRILAFSDVGLNRTEIAKKTSHPRKVVANFLRAASEYEIKKSGERLKLKGRGKIRITFMTSNDTNTLSVIRNTYCLIVLKTTFWKTLKANPFVR</sequence>
<organism evidence="1 2">
    <name type="scientific">Heterorhabditis bacteriophora</name>
    <name type="common">Entomopathogenic nematode worm</name>
    <dbReference type="NCBI Taxonomy" id="37862"/>
    <lineage>
        <taxon>Eukaryota</taxon>
        <taxon>Metazoa</taxon>
        <taxon>Ecdysozoa</taxon>
        <taxon>Nematoda</taxon>
        <taxon>Chromadorea</taxon>
        <taxon>Rhabditida</taxon>
        <taxon>Rhabditina</taxon>
        <taxon>Rhabditomorpha</taxon>
        <taxon>Strongyloidea</taxon>
        <taxon>Heterorhabditidae</taxon>
        <taxon>Heterorhabditis</taxon>
    </lineage>
</organism>
<reference evidence="2" key="1">
    <citation type="submission" date="2016-11" db="UniProtKB">
        <authorList>
            <consortium name="WormBaseParasite"/>
        </authorList>
    </citation>
    <scope>IDENTIFICATION</scope>
</reference>
<dbReference type="Gene3D" id="1.10.10.60">
    <property type="entry name" value="Homeodomain-like"/>
    <property type="match status" value="1"/>
</dbReference>
<protein>
    <submittedName>
        <fullName evidence="2">HTH_Tnp_Tc3_1 domain-containing protein</fullName>
    </submittedName>
</protein>
<dbReference type="Proteomes" id="UP000095283">
    <property type="component" value="Unplaced"/>
</dbReference>
<keyword evidence="1" id="KW-1185">Reference proteome</keyword>
<evidence type="ECO:0000313" key="2">
    <source>
        <dbReference type="WBParaSite" id="Hba_16395"/>
    </source>
</evidence>
<dbReference type="WBParaSite" id="Hba_16395">
    <property type="protein sequence ID" value="Hba_16395"/>
    <property type="gene ID" value="Hba_16395"/>
</dbReference>
<dbReference type="AlphaFoldDB" id="A0A1I7XFE4"/>